<feature type="binding site" evidence="12 16">
    <location>
        <position position="435"/>
    </location>
    <ligand>
        <name>substrate</name>
    </ligand>
</feature>
<evidence type="ECO:0000256" key="11">
    <source>
        <dbReference type="ARBA" id="ARBA00049489"/>
    </source>
</evidence>
<feature type="active site" description="Proton acceptor" evidence="12 14">
    <location>
        <position position="342"/>
    </location>
</feature>
<evidence type="ECO:0000256" key="15">
    <source>
        <dbReference type="PIRSR" id="PIRSR000099-2"/>
    </source>
</evidence>
<evidence type="ECO:0000256" key="18">
    <source>
        <dbReference type="RuleBase" id="RU004175"/>
    </source>
</evidence>
<feature type="binding site" evidence="12 16">
    <location>
        <position position="376"/>
    </location>
    <ligand>
        <name>substrate</name>
    </ligand>
</feature>
<dbReference type="EC" id="1.1.1.23" evidence="4 12"/>
<dbReference type="InterPro" id="IPR016161">
    <property type="entry name" value="Ald_DH/histidinol_DH"/>
</dbReference>
<evidence type="ECO:0000256" key="2">
    <source>
        <dbReference type="ARBA" id="ARBA00004940"/>
    </source>
</evidence>
<dbReference type="Proteomes" id="UP000218598">
    <property type="component" value="Unassembled WGS sequence"/>
</dbReference>
<comment type="cofactor">
    <cofactor evidence="12 17">
        <name>Zn(2+)</name>
        <dbReference type="ChEBI" id="CHEBI:29105"/>
    </cofactor>
    <text evidence="12 17">Binds 1 zinc ion per subunit.</text>
</comment>
<comment type="function">
    <text evidence="1 12">Catalyzes the sequential NAD-dependent oxidations of L-histidinol to L-histidinaldehyde and then to L-histidine.</text>
</comment>
<evidence type="ECO:0000256" key="13">
    <source>
        <dbReference type="PIRNR" id="PIRNR000099"/>
    </source>
</evidence>
<dbReference type="GO" id="GO:0051287">
    <property type="term" value="F:NAD binding"/>
    <property type="evidence" value="ECO:0007669"/>
    <property type="project" value="InterPro"/>
</dbReference>
<evidence type="ECO:0000256" key="3">
    <source>
        <dbReference type="ARBA" id="ARBA00010178"/>
    </source>
</evidence>
<comment type="similarity">
    <text evidence="3 12 13 18">Belongs to the histidinol dehydrogenase family.</text>
</comment>
<dbReference type="HAMAP" id="MF_01024">
    <property type="entry name" value="HisD"/>
    <property type="match status" value="1"/>
</dbReference>
<dbReference type="PIRSF" id="PIRSF000099">
    <property type="entry name" value="Histidinol_dh"/>
    <property type="match status" value="1"/>
</dbReference>
<evidence type="ECO:0000256" key="17">
    <source>
        <dbReference type="PIRSR" id="PIRSR000099-4"/>
    </source>
</evidence>
<dbReference type="CDD" id="cd06572">
    <property type="entry name" value="Histidinol_dh"/>
    <property type="match status" value="1"/>
</dbReference>
<feature type="binding site" evidence="12 17">
    <location>
        <position position="376"/>
    </location>
    <ligand>
        <name>Zn(2+)</name>
        <dbReference type="ChEBI" id="CHEBI:29105"/>
    </ligand>
</feature>
<evidence type="ECO:0000313" key="20">
    <source>
        <dbReference type="Proteomes" id="UP000218598"/>
    </source>
</evidence>
<dbReference type="PANTHER" id="PTHR21256:SF2">
    <property type="entry name" value="HISTIDINE BIOSYNTHESIS TRIFUNCTIONAL PROTEIN"/>
    <property type="match status" value="1"/>
</dbReference>
<feature type="binding site" evidence="12 15">
    <location>
        <position position="199"/>
    </location>
    <ligand>
        <name>NAD(+)</name>
        <dbReference type="ChEBI" id="CHEBI:57540"/>
    </ligand>
</feature>
<dbReference type="EMBL" id="NRGR01000018">
    <property type="protein sequence ID" value="PCC39061.1"/>
    <property type="molecule type" value="Genomic_DNA"/>
</dbReference>
<name>A0A2A3YIF3_9MICO</name>
<dbReference type="PRINTS" id="PR00083">
    <property type="entry name" value="HOLDHDRGNASE"/>
</dbReference>
<evidence type="ECO:0000256" key="7">
    <source>
        <dbReference type="ARBA" id="ARBA00022833"/>
    </source>
</evidence>
<evidence type="ECO:0000256" key="12">
    <source>
        <dbReference type="HAMAP-Rule" id="MF_01024"/>
    </source>
</evidence>
<keyword evidence="12" id="KW-0028">Amino-acid biosynthesis</keyword>
<accession>A0A2A3YIF3</accession>
<dbReference type="InterPro" id="IPR022695">
    <property type="entry name" value="Histidinol_DH_monofunct"/>
</dbReference>
<evidence type="ECO:0000256" key="6">
    <source>
        <dbReference type="ARBA" id="ARBA00022723"/>
    </source>
</evidence>
<dbReference type="Gene3D" id="3.40.50.1980">
    <property type="entry name" value="Nitrogenase molybdenum iron protein domain"/>
    <property type="match status" value="2"/>
</dbReference>
<gene>
    <name evidence="12 19" type="primary">hisD</name>
    <name evidence="19" type="ORF">CIK66_10710</name>
</gene>
<dbReference type="Pfam" id="PF00815">
    <property type="entry name" value="Histidinol_dh"/>
    <property type="match status" value="1"/>
</dbReference>
<keyword evidence="10 12" id="KW-0368">Histidine biosynthesis</keyword>
<dbReference type="AlphaFoldDB" id="A0A2A3YIF3"/>
<evidence type="ECO:0000256" key="10">
    <source>
        <dbReference type="ARBA" id="ARBA00023102"/>
    </source>
</evidence>
<comment type="catalytic activity">
    <reaction evidence="11 12">
        <text>L-histidinol + 2 NAD(+) + H2O = L-histidine + 2 NADH + 3 H(+)</text>
        <dbReference type="Rhea" id="RHEA:20641"/>
        <dbReference type="ChEBI" id="CHEBI:15377"/>
        <dbReference type="ChEBI" id="CHEBI:15378"/>
        <dbReference type="ChEBI" id="CHEBI:57540"/>
        <dbReference type="ChEBI" id="CHEBI:57595"/>
        <dbReference type="ChEBI" id="CHEBI:57699"/>
        <dbReference type="ChEBI" id="CHEBI:57945"/>
        <dbReference type="EC" id="1.1.1.23"/>
    </reaction>
</comment>
<keyword evidence="8 12" id="KW-0560">Oxidoreductase</keyword>
<dbReference type="PANTHER" id="PTHR21256">
    <property type="entry name" value="HISTIDINOL DEHYDROGENASE HDH"/>
    <property type="match status" value="1"/>
</dbReference>
<feature type="active site" description="Proton acceptor" evidence="12 14">
    <location>
        <position position="343"/>
    </location>
</feature>
<evidence type="ECO:0000256" key="14">
    <source>
        <dbReference type="PIRSR" id="PIRSR000099-1"/>
    </source>
</evidence>
<protein>
    <recommendedName>
        <fullName evidence="5 12">Histidinol dehydrogenase</fullName>
        <shortName evidence="12">HDH</shortName>
        <ecNumber evidence="4 12">1.1.1.23</ecNumber>
    </recommendedName>
</protein>
<dbReference type="InterPro" id="IPR012131">
    <property type="entry name" value="Hstdl_DH"/>
</dbReference>
<dbReference type="RefSeq" id="WP_096197236.1">
    <property type="nucleotide sequence ID" value="NZ_NRGR01000018.1"/>
</dbReference>
<feature type="binding site" evidence="12 16">
    <location>
        <position position="430"/>
    </location>
    <ligand>
        <name>substrate</name>
    </ligand>
</feature>
<dbReference type="UniPathway" id="UPA00031">
    <property type="reaction ID" value="UER00014"/>
</dbReference>
<feature type="binding site" evidence="12 17">
    <location>
        <position position="276"/>
    </location>
    <ligand>
        <name>Zn(2+)</name>
        <dbReference type="ChEBI" id="CHEBI:29105"/>
    </ligand>
</feature>
<dbReference type="GO" id="GO:0004399">
    <property type="term" value="F:histidinol dehydrogenase activity"/>
    <property type="evidence" value="ECO:0007669"/>
    <property type="project" value="UniProtKB-UniRule"/>
</dbReference>
<feature type="binding site" evidence="12 16">
    <location>
        <position position="273"/>
    </location>
    <ligand>
        <name>substrate</name>
    </ligand>
</feature>
<feature type="binding site" evidence="12 16">
    <location>
        <position position="343"/>
    </location>
    <ligand>
        <name>substrate</name>
    </ligand>
</feature>
<dbReference type="SUPFAM" id="SSF53720">
    <property type="entry name" value="ALDH-like"/>
    <property type="match status" value="1"/>
</dbReference>
<evidence type="ECO:0000313" key="19">
    <source>
        <dbReference type="EMBL" id="PCC39061.1"/>
    </source>
</evidence>
<dbReference type="PROSITE" id="PS00611">
    <property type="entry name" value="HISOL_DEHYDROGENASE"/>
    <property type="match status" value="1"/>
</dbReference>
<keyword evidence="7 12" id="KW-0862">Zinc</keyword>
<proteinExistence type="inferred from homology"/>
<keyword evidence="9 12" id="KW-0520">NAD</keyword>
<evidence type="ECO:0000256" key="1">
    <source>
        <dbReference type="ARBA" id="ARBA00003850"/>
    </source>
</evidence>
<dbReference type="NCBIfam" id="TIGR00069">
    <property type="entry name" value="hisD"/>
    <property type="match status" value="1"/>
</dbReference>
<evidence type="ECO:0000256" key="9">
    <source>
        <dbReference type="ARBA" id="ARBA00023027"/>
    </source>
</evidence>
<organism evidence="19 20">
    <name type="scientific">Brachybacterium alimentarium</name>
    <dbReference type="NCBI Taxonomy" id="47845"/>
    <lineage>
        <taxon>Bacteria</taxon>
        <taxon>Bacillati</taxon>
        <taxon>Actinomycetota</taxon>
        <taxon>Actinomycetes</taxon>
        <taxon>Micrococcales</taxon>
        <taxon>Dermabacteraceae</taxon>
        <taxon>Brachybacterium</taxon>
    </lineage>
</organism>
<comment type="caution">
    <text evidence="19">The sequence shown here is derived from an EMBL/GenBank/DDBJ whole genome shotgun (WGS) entry which is preliminary data.</text>
</comment>
<feature type="binding site" evidence="12 17">
    <location>
        <position position="435"/>
    </location>
    <ligand>
        <name>Zn(2+)</name>
        <dbReference type="ChEBI" id="CHEBI:29105"/>
    </ligand>
</feature>
<dbReference type="InterPro" id="IPR001692">
    <property type="entry name" value="Histidinol_DH_CS"/>
</dbReference>
<feature type="binding site" evidence="12 15">
    <location>
        <position position="228"/>
    </location>
    <ligand>
        <name>NAD(+)</name>
        <dbReference type="ChEBI" id="CHEBI:57540"/>
    </ligand>
</feature>
<dbReference type="GO" id="GO:0008270">
    <property type="term" value="F:zinc ion binding"/>
    <property type="evidence" value="ECO:0007669"/>
    <property type="project" value="UniProtKB-UniRule"/>
</dbReference>
<evidence type="ECO:0000256" key="5">
    <source>
        <dbReference type="ARBA" id="ARBA00016531"/>
    </source>
</evidence>
<reference evidence="19 20" key="1">
    <citation type="journal article" date="2017" name="Elife">
        <title>Extensive horizontal gene transfer in cheese-associated bacteria.</title>
        <authorList>
            <person name="Bonham K.S."/>
            <person name="Wolfe B.E."/>
            <person name="Dutton R.J."/>
        </authorList>
    </citation>
    <scope>NUCLEOTIDE SEQUENCE [LARGE SCALE GENOMIC DNA]</scope>
    <source>
        <strain evidence="19 20">341_9</strain>
    </source>
</reference>
<keyword evidence="20" id="KW-1185">Reference proteome</keyword>
<dbReference type="GO" id="GO:0000105">
    <property type="term" value="P:L-histidine biosynthetic process"/>
    <property type="evidence" value="ECO:0007669"/>
    <property type="project" value="UniProtKB-UniRule"/>
</dbReference>
<dbReference type="GO" id="GO:0005829">
    <property type="term" value="C:cytosol"/>
    <property type="evidence" value="ECO:0007669"/>
    <property type="project" value="TreeGrafter"/>
</dbReference>
<keyword evidence="6 12" id="KW-0479">Metal-binding</keyword>
<dbReference type="Gene3D" id="1.20.5.1300">
    <property type="match status" value="1"/>
</dbReference>
<feature type="binding site" evidence="12 16">
    <location>
        <position position="276"/>
    </location>
    <ligand>
        <name>substrate</name>
    </ligand>
</feature>
<evidence type="ECO:0000256" key="4">
    <source>
        <dbReference type="ARBA" id="ARBA00012965"/>
    </source>
</evidence>
<feature type="binding site" evidence="12 15">
    <location>
        <position position="135"/>
    </location>
    <ligand>
        <name>NAD(+)</name>
        <dbReference type="ChEBI" id="CHEBI:57540"/>
    </ligand>
</feature>
<evidence type="ECO:0000256" key="8">
    <source>
        <dbReference type="ARBA" id="ARBA00023002"/>
    </source>
</evidence>
<dbReference type="FunFam" id="3.40.50.1980:FF:000001">
    <property type="entry name" value="Histidinol dehydrogenase"/>
    <property type="match status" value="1"/>
</dbReference>
<evidence type="ECO:0000256" key="16">
    <source>
        <dbReference type="PIRSR" id="PIRSR000099-3"/>
    </source>
</evidence>
<dbReference type="OrthoDB" id="9805269at2"/>
<comment type="pathway">
    <text evidence="2 12">Amino-acid biosynthesis; L-histidine biosynthesis; L-histidine from 5-phospho-alpha-D-ribose 1-diphosphate: step 9/9.</text>
</comment>
<sequence>MPDPAPFLAVTDLRARTLTAAELTAALPRAELDVDSAAAAVRPVIEDVAARGAAAVLDASERFDGVRPEHLRVPQSELQRALDELDPQIRTALEEAAERVRRVDSAQSRPEETVEVVPGGTVSQRWVPVRRVGLYVPGGRAVLPSSVVMNVVPAQVAGVEQIVLASPPQKEFGGLPHPTIRAACALLGVTEVIAAGGAQAIALLAHGGDDLGDGAALEPVDLVTGPGNVYVVAAKRLVRGTVGIDAEAGPTEIAILADSTADPAFVAADLISQAEHDPLAASVLVTDDAALVGAVETELARQVPLALHRERIEEALRGTQSGAVLVDGVEQGLAVVDAYGAEHLEVQTADAAAVAARVTNAGAVFVGSHSPVSLGDYAAGSNHVLPTGGSSRFNGGLGVQTFLRGIHVVHYDRDALAGARSAATTLAAAEGLPAHGSAIDIRFER</sequence>
<feature type="binding site" evidence="12 17">
    <location>
        <position position="273"/>
    </location>
    <ligand>
        <name>Zn(2+)</name>
        <dbReference type="ChEBI" id="CHEBI:29105"/>
    </ligand>
</feature>
<feature type="binding site" evidence="12 16">
    <location>
        <position position="251"/>
    </location>
    <ligand>
        <name>substrate</name>
    </ligand>
</feature>